<dbReference type="Proteomes" id="UP000315252">
    <property type="component" value="Unassembled WGS sequence"/>
</dbReference>
<dbReference type="Pfam" id="PF13467">
    <property type="entry name" value="RHH_4"/>
    <property type="match status" value="1"/>
</dbReference>
<evidence type="ECO:0000256" key="1">
    <source>
        <dbReference type="SAM" id="MobiDB-lite"/>
    </source>
</evidence>
<feature type="compositionally biased region" description="Basic and acidic residues" evidence="1">
    <location>
        <begin position="1"/>
        <end position="18"/>
    </location>
</feature>
<comment type="caution">
    <text evidence="3">The sequence shown here is derived from an EMBL/GenBank/DDBJ whole genome shotgun (WGS) entry which is preliminary data.</text>
</comment>
<dbReference type="AlphaFoldDB" id="A0A545T830"/>
<dbReference type="OrthoDB" id="8479603at2"/>
<organism evidence="3 4">
    <name type="scientific">Denitrobaculum tricleocarpae</name>
    <dbReference type="NCBI Taxonomy" id="2591009"/>
    <lineage>
        <taxon>Bacteria</taxon>
        <taxon>Pseudomonadati</taxon>
        <taxon>Pseudomonadota</taxon>
        <taxon>Alphaproteobacteria</taxon>
        <taxon>Rhodospirillales</taxon>
        <taxon>Rhodospirillaceae</taxon>
        <taxon>Denitrobaculum</taxon>
    </lineage>
</organism>
<feature type="region of interest" description="Disordered" evidence="1">
    <location>
        <begin position="1"/>
        <end position="23"/>
    </location>
</feature>
<evidence type="ECO:0000313" key="4">
    <source>
        <dbReference type="Proteomes" id="UP000315252"/>
    </source>
</evidence>
<proteinExistence type="predicted"/>
<sequence length="113" mass="12217">MTRSGAEGRDGQNQEARSESSLVSRNILVSGRRTSLRLEPVMWDALGEVCRRESKNANELCTMINARRNESSLTAAVRVFILAYFMAAATEEGHVSAGHGTLSEGADSDSDPT</sequence>
<name>A0A545T830_9PROT</name>
<accession>A0A545T830</accession>
<dbReference type="EMBL" id="VHSH01000011">
    <property type="protein sequence ID" value="TQV73377.1"/>
    <property type="molecule type" value="Genomic_DNA"/>
</dbReference>
<evidence type="ECO:0000259" key="2">
    <source>
        <dbReference type="Pfam" id="PF13467"/>
    </source>
</evidence>
<dbReference type="Gene3D" id="1.10.3990.20">
    <property type="entry name" value="protein bp1543"/>
    <property type="match status" value="1"/>
</dbReference>
<gene>
    <name evidence="3" type="ORF">FKG95_25045</name>
</gene>
<protein>
    <submittedName>
        <fullName evidence="3">Ribbon-helix-helix domain-containing protein</fullName>
    </submittedName>
</protein>
<keyword evidence="4" id="KW-1185">Reference proteome</keyword>
<reference evidence="3 4" key="1">
    <citation type="submission" date="2019-06" db="EMBL/GenBank/DDBJ databases">
        <title>Whole genome sequence for Rhodospirillaceae sp. R148.</title>
        <authorList>
            <person name="Wang G."/>
        </authorList>
    </citation>
    <scope>NUCLEOTIDE SEQUENCE [LARGE SCALE GENOMIC DNA]</scope>
    <source>
        <strain evidence="3 4">R148</strain>
    </source>
</reference>
<feature type="domain" description="Ribbon-helix-helix" evidence="2">
    <location>
        <begin position="23"/>
        <end position="85"/>
    </location>
</feature>
<dbReference type="InterPro" id="IPR027373">
    <property type="entry name" value="RHH_dom"/>
</dbReference>
<dbReference type="InterPro" id="IPR038268">
    <property type="entry name" value="RHH_sf"/>
</dbReference>
<evidence type="ECO:0000313" key="3">
    <source>
        <dbReference type="EMBL" id="TQV73377.1"/>
    </source>
</evidence>